<evidence type="ECO:0000313" key="1">
    <source>
        <dbReference type="EMBL" id="MDQ0102367.1"/>
    </source>
</evidence>
<organism evidence="1 2">
    <name type="scientific">Paenarthrobacter nicotinovorans</name>
    <name type="common">Arthrobacter nicotinovorans</name>
    <dbReference type="NCBI Taxonomy" id="29320"/>
    <lineage>
        <taxon>Bacteria</taxon>
        <taxon>Bacillati</taxon>
        <taxon>Actinomycetota</taxon>
        <taxon>Actinomycetes</taxon>
        <taxon>Micrococcales</taxon>
        <taxon>Micrococcaceae</taxon>
        <taxon>Paenarthrobacter</taxon>
    </lineage>
</organism>
<dbReference type="SUPFAM" id="SSF51126">
    <property type="entry name" value="Pectin lyase-like"/>
    <property type="match status" value="1"/>
</dbReference>
<evidence type="ECO:0008006" key="3">
    <source>
        <dbReference type="Google" id="ProtNLM"/>
    </source>
</evidence>
<sequence length="674" mass="68835">MAIKKVPSLDGSGKIFDKHIPDRLGTTALNATYERVFKPEAYGAVGDGVTNDAPAINAAINAAVGSFGQGGRVVFGAKVYAVATKISLHPTVPIKLSMDAGGSLVATAVMTAVLEKPLGACSGIVLDQMNIDGASLADAALDILQANRLQVVGGQYMNGKVATVDIGRTGAQVYETEWLGGKVIGRNNTAGKTAADRPPFAFRTGTGCTDNTYSKFTVKNALTLVQERGQGNSWERVHPYGYPYKTVTALDDWNAGTIQFDIVGYSNQFVQCVVDSPEIGFRMAGGLNVIVAPVVLWPGDSRPTNPCVGIDIVAPGNSVIGGLFNNPGGVNAPATGVRIAANAWRASVVDCQFQGVFLNDLPIVNLGAVDGELRGNFSDTATMLNTTKNRIGNVLDVARGDGNEDIFRWGTGKANPGRMIAVGSGATGYLRWEALTAGAGFMIGATGNKIGFCGKVPAAPSTLTYARNTESTSGAALRTALSSVGLATDSTVAATPPASAYFYPLSPGSSSTNAALGNDVLRLAPALLPSVTIARLGTEITVAGSAGSTVRIGIYADNGSWGVGTLVLDAGTIPGDVVGVAEITLGSPVALPAGYYWIGAVVQGSPATQPTLRVLGGNNLPPGFILSAGSTLPITAHTINGVGQIGVTGALPATLASPGGSGPAPVRLFMKIAS</sequence>
<comment type="caution">
    <text evidence="1">The sequence shown here is derived from an EMBL/GenBank/DDBJ whole genome shotgun (WGS) entry which is preliminary data.</text>
</comment>
<dbReference type="InterPro" id="IPR011050">
    <property type="entry name" value="Pectin_lyase_fold/virulence"/>
</dbReference>
<dbReference type="EMBL" id="JAUSSW010000004">
    <property type="protein sequence ID" value="MDQ0102367.1"/>
    <property type="molecule type" value="Genomic_DNA"/>
</dbReference>
<reference evidence="1 2" key="1">
    <citation type="submission" date="2023-07" db="EMBL/GenBank/DDBJ databases">
        <title>Sorghum-associated microbial communities from plants grown in Nebraska, USA.</title>
        <authorList>
            <person name="Schachtman D."/>
        </authorList>
    </citation>
    <scope>NUCLEOTIDE SEQUENCE [LARGE SCALE GENOMIC DNA]</scope>
    <source>
        <strain evidence="1 2">CC523</strain>
    </source>
</reference>
<protein>
    <recommendedName>
        <fullName evidence="3">Pectate lyase superfamily protein domain-containing protein</fullName>
    </recommendedName>
</protein>
<name>A0ABT9TL51_PAENI</name>
<dbReference type="Proteomes" id="UP001244563">
    <property type="component" value="Unassembled WGS sequence"/>
</dbReference>
<accession>A0ABT9TL51</accession>
<keyword evidence="2" id="KW-1185">Reference proteome</keyword>
<proteinExistence type="predicted"/>
<dbReference type="Gene3D" id="2.160.20.10">
    <property type="entry name" value="Single-stranded right-handed beta-helix, Pectin lyase-like"/>
    <property type="match status" value="1"/>
</dbReference>
<dbReference type="InterPro" id="IPR012334">
    <property type="entry name" value="Pectin_lyas_fold"/>
</dbReference>
<dbReference type="RefSeq" id="WP_306878037.1">
    <property type="nucleotide sequence ID" value="NZ_JAUSSW010000004.1"/>
</dbReference>
<gene>
    <name evidence="1" type="ORF">J2T10_002013</name>
</gene>
<evidence type="ECO:0000313" key="2">
    <source>
        <dbReference type="Proteomes" id="UP001244563"/>
    </source>
</evidence>